<dbReference type="OrthoDB" id="5405126at2759"/>
<accession>A0A9P4GMF6</accession>
<evidence type="ECO:0000313" key="1">
    <source>
        <dbReference type="EMBL" id="KAF1847736.1"/>
    </source>
</evidence>
<gene>
    <name evidence="1" type="ORF">K460DRAFT_280823</name>
</gene>
<organism evidence="1 2">
    <name type="scientific">Cucurbitaria berberidis CBS 394.84</name>
    <dbReference type="NCBI Taxonomy" id="1168544"/>
    <lineage>
        <taxon>Eukaryota</taxon>
        <taxon>Fungi</taxon>
        <taxon>Dikarya</taxon>
        <taxon>Ascomycota</taxon>
        <taxon>Pezizomycotina</taxon>
        <taxon>Dothideomycetes</taxon>
        <taxon>Pleosporomycetidae</taxon>
        <taxon>Pleosporales</taxon>
        <taxon>Pleosporineae</taxon>
        <taxon>Cucurbitariaceae</taxon>
        <taxon>Cucurbitaria</taxon>
    </lineage>
</organism>
<dbReference type="AlphaFoldDB" id="A0A9P4GMF6"/>
<name>A0A9P4GMF6_9PLEO</name>
<dbReference type="EMBL" id="ML976615">
    <property type="protein sequence ID" value="KAF1847736.1"/>
    <property type="molecule type" value="Genomic_DNA"/>
</dbReference>
<dbReference type="RefSeq" id="XP_040790299.1">
    <property type="nucleotide sequence ID" value="XM_040928435.1"/>
</dbReference>
<proteinExistence type="predicted"/>
<evidence type="ECO:0000313" key="2">
    <source>
        <dbReference type="Proteomes" id="UP000800039"/>
    </source>
</evidence>
<feature type="non-terminal residue" evidence="1">
    <location>
        <position position="1"/>
    </location>
</feature>
<protein>
    <submittedName>
        <fullName evidence="1">Uncharacterized protein</fullName>
    </submittedName>
</protein>
<sequence length="334" mass="37989">SKVLLPYHLTKEQQKLVYKADNKAKLEAEPVEITLGDVTLPLEHLDRNHLPNRWKHLKGIVQKSETREDYENVVRILEGFENAKIRVKPQWREFIVRHLNLSGNQHLVLKALQRAKATGLRLSDHGVLVQVIKGVHDKAALADWEQEETTKALRLAKQLVELMDDEEHCGGQGRGEMVSERDWRSKPSVIALPTEMAARLAERHGGDVEEVKKLANRLATALKQDQFTDELDSIAQRSSKTSSDFTNGARQQDFVTTQCYDLLQLIFIWNALKTSRKVLGNEMPMAQETLEVESSVQQVLKEGVEVVNKLRMRDGKTMVNGQVSYVTNALERCQ</sequence>
<keyword evidence="2" id="KW-1185">Reference proteome</keyword>
<dbReference type="GeneID" id="63845688"/>
<dbReference type="Proteomes" id="UP000800039">
    <property type="component" value="Unassembled WGS sequence"/>
</dbReference>
<comment type="caution">
    <text evidence="1">The sequence shown here is derived from an EMBL/GenBank/DDBJ whole genome shotgun (WGS) entry which is preliminary data.</text>
</comment>
<reference evidence="1" key="1">
    <citation type="submission" date="2020-01" db="EMBL/GenBank/DDBJ databases">
        <authorList>
            <consortium name="DOE Joint Genome Institute"/>
            <person name="Haridas S."/>
            <person name="Albert R."/>
            <person name="Binder M."/>
            <person name="Bloem J."/>
            <person name="Labutti K."/>
            <person name="Salamov A."/>
            <person name="Andreopoulos B."/>
            <person name="Baker S.E."/>
            <person name="Barry K."/>
            <person name="Bills G."/>
            <person name="Bluhm B.H."/>
            <person name="Cannon C."/>
            <person name="Castanera R."/>
            <person name="Culley D.E."/>
            <person name="Daum C."/>
            <person name="Ezra D."/>
            <person name="Gonzalez J.B."/>
            <person name="Henrissat B."/>
            <person name="Kuo A."/>
            <person name="Liang C."/>
            <person name="Lipzen A."/>
            <person name="Lutzoni F."/>
            <person name="Magnuson J."/>
            <person name="Mondo S."/>
            <person name="Nolan M."/>
            <person name="Ohm R."/>
            <person name="Pangilinan J."/>
            <person name="Park H.-J."/>
            <person name="Ramirez L."/>
            <person name="Alfaro M."/>
            <person name="Sun H."/>
            <person name="Tritt A."/>
            <person name="Yoshinaga Y."/>
            <person name="Zwiers L.-H."/>
            <person name="Turgeon B.G."/>
            <person name="Goodwin S.B."/>
            <person name="Spatafora J.W."/>
            <person name="Crous P.W."/>
            <person name="Grigoriev I.V."/>
        </authorList>
    </citation>
    <scope>NUCLEOTIDE SEQUENCE</scope>
    <source>
        <strain evidence="1">CBS 394.84</strain>
    </source>
</reference>